<gene>
    <name evidence="1" type="ORF">ACFPGP_22445</name>
</gene>
<comment type="caution">
    <text evidence="1">The sequence shown here is derived from an EMBL/GenBank/DDBJ whole genome shotgun (WGS) entry which is preliminary data.</text>
</comment>
<protein>
    <submittedName>
        <fullName evidence="1">Inositol monophosphatase family protein</fullName>
    </submittedName>
</protein>
<dbReference type="Gene3D" id="3.30.540.10">
    <property type="entry name" value="Fructose-1,6-Bisphosphatase, subunit A, domain 1"/>
    <property type="match status" value="1"/>
</dbReference>
<dbReference type="SUPFAM" id="SSF56655">
    <property type="entry name" value="Carbohydrate phosphatase"/>
    <property type="match status" value="1"/>
</dbReference>
<keyword evidence="2" id="KW-1185">Reference proteome</keyword>
<proteinExistence type="predicted"/>
<dbReference type="CDD" id="cd01637">
    <property type="entry name" value="IMPase_like"/>
    <property type="match status" value="1"/>
</dbReference>
<accession>A0ABW0BRF8</accession>
<organism evidence="1 2">
    <name type="scientific">Nocardioides taihuensis</name>
    <dbReference type="NCBI Taxonomy" id="1835606"/>
    <lineage>
        <taxon>Bacteria</taxon>
        <taxon>Bacillati</taxon>
        <taxon>Actinomycetota</taxon>
        <taxon>Actinomycetes</taxon>
        <taxon>Propionibacteriales</taxon>
        <taxon>Nocardioidaceae</taxon>
        <taxon>Nocardioides</taxon>
    </lineage>
</organism>
<dbReference type="Proteomes" id="UP001596087">
    <property type="component" value="Unassembled WGS sequence"/>
</dbReference>
<reference evidence="2" key="1">
    <citation type="journal article" date="2019" name="Int. J. Syst. Evol. Microbiol.">
        <title>The Global Catalogue of Microorganisms (GCM) 10K type strain sequencing project: providing services to taxonomists for standard genome sequencing and annotation.</title>
        <authorList>
            <consortium name="The Broad Institute Genomics Platform"/>
            <consortium name="The Broad Institute Genome Sequencing Center for Infectious Disease"/>
            <person name="Wu L."/>
            <person name="Ma J."/>
        </authorList>
    </citation>
    <scope>NUCLEOTIDE SEQUENCE [LARGE SCALE GENOMIC DNA]</scope>
    <source>
        <strain evidence="2">DFY41</strain>
    </source>
</reference>
<dbReference type="Gene3D" id="3.40.190.80">
    <property type="match status" value="1"/>
</dbReference>
<evidence type="ECO:0000313" key="1">
    <source>
        <dbReference type="EMBL" id="MFC5179452.1"/>
    </source>
</evidence>
<dbReference type="InterPro" id="IPR000760">
    <property type="entry name" value="Inositol_monophosphatase-like"/>
</dbReference>
<evidence type="ECO:0000313" key="2">
    <source>
        <dbReference type="Proteomes" id="UP001596087"/>
    </source>
</evidence>
<dbReference type="PANTHER" id="PTHR20854:SF4">
    <property type="entry name" value="INOSITOL-1-MONOPHOSPHATASE-RELATED"/>
    <property type="match status" value="1"/>
</dbReference>
<dbReference type="RefSeq" id="WP_378593643.1">
    <property type="nucleotide sequence ID" value="NZ_JBHSKD010000028.1"/>
</dbReference>
<dbReference type="Pfam" id="PF00459">
    <property type="entry name" value="Inositol_P"/>
    <property type="match status" value="1"/>
</dbReference>
<sequence length="262" mass="26719">MTRPTDIEVALAAAAAGAAVVRAAYGAAVVRHAKAGLDFATDTDLEAERAILEVVARERPDDARVGEESGGDAAPGRRWLVDPLCGTLNFAARTPLVAVNVALVGADAPAAVSADPIAGEAFWTDGSRTCVRVEGADEPLLPSGRSRLVDVNCDGPPDRPSRGAQLLTDGAFRAAFGPRVLSSTLALAWVAAGRRAGYVSDGTFTDNVHVAAGIDLCRSAGCVVTDLAGAPLGTGRGLVAAADAETHARLVDLVRPHLDGLA</sequence>
<name>A0ABW0BRF8_9ACTN</name>
<dbReference type="PRINTS" id="PR00377">
    <property type="entry name" value="IMPHPHTASES"/>
</dbReference>
<dbReference type="PANTHER" id="PTHR20854">
    <property type="entry name" value="INOSITOL MONOPHOSPHATASE"/>
    <property type="match status" value="1"/>
</dbReference>
<dbReference type="EMBL" id="JBHSKD010000028">
    <property type="protein sequence ID" value="MFC5179452.1"/>
    <property type="molecule type" value="Genomic_DNA"/>
</dbReference>